<feature type="region of interest" description="Disordered" evidence="12">
    <location>
        <begin position="683"/>
        <end position="761"/>
    </location>
</feature>
<evidence type="ECO:0000256" key="9">
    <source>
        <dbReference type="PROSITE-ProRule" id="PRU00283"/>
    </source>
</evidence>
<dbReference type="GO" id="GO:0008017">
    <property type="term" value="F:microtubule binding"/>
    <property type="evidence" value="ECO:0007669"/>
    <property type="project" value="InterPro"/>
</dbReference>
<keyword evidence="3 10" id="KW-0493">Microtubule</keyword>
<keyword evidence="2" id="KW-0963">Cytoplasm</keyword>
<dbReference type="EMBL" id="HBEC01011384">
    <property type="protein sequence ID" value="CAD8285170.1"/>
    <property type="molecule type" value="Transcribed_RNA"/>
</dbReference>
<evidence type="ECO:0000259" key="13">
    <source>
        <dbReference type="PROSITE" id="PS50067"/>
    </source>
</evidence>
<dbReference type="InterPro" id="IPR027640">
    <property type="entry name" value="Kinesin-like_fam"/>
</dbReference>
<dbReference type="PRINTS" id="PR00380">
    <property type="entry name" value="KINESINHEAVY"/>
</dbReference>
<evidence type="ECO:0000256" key="2">
    <source>
        <dbReference type="ARBA" id="ARBA00022490"/>
    </source>
</evidence>
<dbReference type="PROSITE" id="PS50067">
    <property type="entry name" value="KINESIN_MOTOR_2"/>
    <property type="match status" value="1"/>
</dbReference>
<evidence type="ECO:0000256" key="3">
    <source>
        <dbReference type="ARBA" id="ARBA00022701"/>
    </source>
</evidence>
<keyword evidence="5 9" id="KW-0067">ATP-binding</keyword>
<evidence type="ECO:0000256" key="6">
    <source>
        <dbReference type="ARBA" id="ARBA00023054"/>
    </source>
</evidence>
<evidence type="ECO:0000256" key="10">
    <source>
        <dbReference type="RuleBase" id="RU000394"/>
    </source>
</evidence>
<dbReference type="SMART" id="SM00129">
    <property type="entry name" value="KISc"/>
    <property type="match status" value="1"/>
</dbReference>
<dbReference type="PROSITE" id="PS00411">
    <property type="entry name" value="KINESIN_MOTOR_1"/>
    <property type="match status" value="1"/>
</dbReference>
<keyword evidence="7 9" id="KW-0505">Motor protein</keyword>
<dbReference type="CDD" id="cd01371">
    <property type="entry name" value="KISc_KIF3"/>
    <property type="match status" value="1"/>
</dbReference>
<dbReference type="GO" id="GO:0007018">
    <property type="term" value="P:microtubule-based movement"/>
    <property type="evidence" value="ECO:0007669"/>
    <property type="project" value="InterPro"/>
</dbReference>
<feature type="compositionally biased region" description="Basic and acidic residues" evidence="12">
    <location>
        <begin position="748"/>
        <end position="761"/>
    </location>
</feature>
<dbReference type="GO" id="GO:0003777">
    <property type="term" value="F:microtubule motor activity"/>
    <property type="evidence" value="ECO:0007669"/>
    <property type="project" value="InterPro"/>
</dbReference>
<comment type="subcellular location">
    <subcellularLocation>
        <location evidence="1">Cytoplasm</location>
        <location evidence="1">Cytoskeleton</location>
    </subcellularLocation>
</comment>
<dbReference type="FunFam" id="3.40.850.10:FF:000029">
    <property type="entry name" value="Kinesin-like protein KIF17"/>
    <property type="match status" value="1"/>
</dbReference>
<evidence type="ECO:0000256" key="4">
    <source>
        <dbReference type="ARBA" id="ARBA00022741"/>
    </source>
</evidence>
<comment type="similarity">
    <text evidence="9 10">Belongs to the TRAFAC class myosin-kinesin ATPase superfamily. Kinesin family.</text>
</comment>
<protein>
    <recommendedName>
        <fullName evidence="10">Kinesin-like protein</fullName>
    </recommendedName>
</protein>
<dbReference type="GO" id="GO:0005874">
    <property type="term" value="C:microtubule"/>
    <property type="evidence" value="ECO:0007669"/>
    <property type="project" value="UniProtKB-KW"/>
</dbReference>
<feature type="compositionally biased region" description="Polar residues" evidence="12">
    <location>
        <begin position="707"/>
        <end position="719"/>
    </location>
</feature>
<name>A0A7R9V633_9CHLO</name>
<dbReference type="InterPro" id="IPR019821">
    <property type="entry name" value="Kinesin_motor_CS"/>
</dbReference>
<dbReference type="PANTHER" id="PTHR47969:SF21">
    <property type="entry name" value="KINESIN-LIKE PROTEIN"/>
    <property type="match status" value="1"/>
</dbReference>
<accession>A0A7R9V633</accession>
<keyword evidence="8" id="KW-0206">Cytoskeleton</keyword>
<feature type="region of interest" description="Disordered" evidence="12">
    <location>
        <begin position="375"/>
        <end position="396"/>
    </location>
</feature>
<evidence type="ECO:0000256" key="8">
    <source>
        <dbReference type="ARBA" id="ARBA00023212"/>
    </source>
</evidence>
<evidence type="ECO:0000256" key="7">
    <source>
        <dbReference type="ARBA" id="ARBA00023175"/>
    </source>
</evidence>
<sequence length="761" mass="84627">MPKNSTEAVRVVIRCRPTSEKERADGRKTIVEMNTREGMVILHNPKGDSEQPKSFTFDQVYDQDSKQIDIFDITARGIIDSAMEGYNGTIFAYGQTGTGKSFTMQGKDDPAELRGIIPSSFNYVFEKISGVESTHQYMVRASYIEIYNEEIRDLLSKDHTKRLELKESPDKGVYVKDLIQFVAKGVGELNNVLKVGQSHRVVGATAMNADSSRSHSIFTLTIECVEKFDGKSNGDSHIRMGKLNLVDLAGSERQAKTGATGDRLKEGIKINLSLTALGNVISALVDGKSGHVPYRDSKLTRLLQDSLGGNTKTVMVANIGPADWNYDETLSTLRYANRAKNIQNKPRVNEDPKDAMLREFQDEIKRLKALLASRGGTSAGGAAGGGGKPRERAAPVEDDVDVVRERIRKELEAKMKASLSEENMAAAKEQAEAQAKAELEAIASDTTKTDGERKKAKHALKRQKAEMEEMAAAVERDVKEKAELQAKIQAMESKVVSGGENLLDKVDDLKKRSEDLKRQAEIAKRQEEELKRRQQEIEMQHMDANAKYTSLEEEVAVKGKQLKKLFEKYQSKKAEMGDLSEQFQAEREGMLEDYRILTQQIKLKNLIIACFIPPDYQDKIMQHCHWQDYEGAWNIDFLSYAGNAIRAHQEMAAGHDAVRLQGTSDDEKLANVYFNYQQLQDEVADGGGGGGSRRPGSSSGRRPGSSANGKSGSDPTNIGTLREQLAYNAAEDKERRRQAAQTPKARGLVKDTNDPRLRKRV</sequence>
<keyword evidence="6 11" id="KW-0175">Coiled coil</keyword>
<feature type="compositionally biased region" description="Gly residues" evidence="12">
    <location>
        <begin position="377"/>
        <end position="387"/>
    </location>
</feature>
<evidence type="ECO:0000256" key="5">
    <source>
        <dbReference type="ARBA" id="ARBA00022840"/>
    </source>
</evidence>
<feature type="coiled-coil region" evidence="11">
    <location>
        <begin position="416"/>
        <end position="582"/>
    </location>
</feature>
<dbReference type="PANTHER" id="PTHR47969">
    <property type="entry name" value="CHROMOSOME-ASSOCIATED KINESIN KIF4A-RELATED"/>
    <property type="match status" value="1"/>
</dbReference>
<evidence type="ECO:0000256" key="1">
    <source>
        <dbReference type="ARBA" id="ARBA00004245"/>
    </source>
</evidence>
<dbReference type="InterPro" id="IPR036961">
    <property type="entry name" value="Kinesin_motor_dom_sf"/>
</dbReference>
<dbReference type="Pfam" id="PF00225">
    <property type="entry name" value="Kinesin"/>
    <property type="match status" value="1"/>
</dbReference>
<evidence type="ECO:0000256" key="12">
    <source>
        <dbReference type="SAM" id="MobiDB-lite"/>
    </source>
</evidence>
<dbReference type="GO" id="GO:0005524">
    <property type="term" value="F:ATP binding"/>
    <property type="evidence" value="ECO:0007669"/>
    <property type="project" value="UniProtKB-UniRule"/>
</dbReference>
<reference evidence="14" key="1">
    <citation type="submission" date="2021-01" db="EMBL/GenBank/DDBJ databases">
        <authorList>
            <person name="Corre E."/>
            <person name="Pelletier E."/>
            <person name="Niang G."/>
            <person name="Scheremetjew M."/>
            <person name="Finn R."/>
            <person name="Kale V."/>
            <person name="Holt S."/>
            <person name="Cochrane G."/>
            <person name="Meng A."/>
            <person name="Brown T."/>
            <person name="Cohen L."/>
        </authorList>
    </citation>
    <scope>NUCLEOTIDE SEQUENCE</scope>
    <source>
        <strain evidence="14">CCMP219</strain>
    </source>
</reference>
<feature type="domain" description="Kinesin motor" evidence="13">
    <location>
        <begin position="8"/>
        <end position="342"/>
    </location>
</feature>
<gene>
    <name evidence="14" type="ORF">CEUR00632_LOCUS5208</name>
</gene>
<dbReference type="AlphaFoldDB" id="A0A7R9V633"/>
<dbReference type="InterPro" id="IPR027417">
    <property type="entry name" value="P-loop_NTPase"/>
</dbReference>
<dbReference type="InterPro" id="IPR001752">
    <property type="entry name" value="Kinesin_motor_dom"/>
</dbReference>
<proteinExistence type="inferred from homology"/>
<dbReference type="SUPFAM" id="SSF52540">
    <property type="entry name" value="P-loop containing nucleoside triphosphate hydrolases"/>
    <property type="match status" value="1"/>
</dbReference>
<feature type="binding site" evidence="9">
    <location>
        <begin position="94"/>
        <end position="101"/>
    </location>
    <ligand>
        <name>ATP</name>
        <dbReference type="ChEBI" id="CHEBI:30616"/>
    </ligand>
</feature>
<feature type="compositionally biased region" description="Low complexity" evidence="12">
    <location>
        <begin position="694"/>
        <end position="706"/>
    </location>
</feature>
<evidence type="ECO:0000256" key="11">
    <source>
        <dbReference type="SAM" id="Coils"/>
    </source>
</evidence>
<dbReference type="Gene3D" id="3.40.850.10">
    <property type="entry name" value="Kinesin motor domain"/>
    <property type="match status" value="1"/>
</dbReference>
<evidence type="ECO:0000313" key="14">
    <source>
        <dbReference type="EMBL" id="CAD8285170.1"/>
    </source>
</evidence>
<keyword evidence="4 9" id="KW-0547">Nucleotide-binding</keyword>
<organism evidence="14">
    <name type="scientific">Chlamydomonas euryale</name>
    <dbReference type="NCBI Taxonomy" id="1486919"/>
    <lineage>
        <taxon>Eukaryota</taxon>
        <taxon>Viridiplantae</taxon>
        <taxon>Chlorophyta</taxon>
        <taxon>core chlorophytes</taxon>
        <taxon>Chlorophyceae</taxon>
        <taxon>CS clade</taxon>
        <taxon>Chlamydomonadales</taxon>
        <taxon>Chlamydomonadaceae</taxon>
        <taxon>Chlamydomonas</taxon>
    </lineage>
</organism>